<reference evidence="8 9" key="1">
    <citation type="submission" date="2018-03" db="EMBL/GenBank/DDBJ databases">
        <title>The uncultured portion of the human microbiome is neutrally assembled.</title>
        <authorList>
            <person name="Jeraldo P."/>
            <person name="Boardman L."/>
            <person name="White B.A."/>
            <person name="Nelson H."/>
            <person name="Goldenfeld N."/>
            <person name="Chia N."/>
        </authorList>
    </citation>
    <scope>NUCLEOTIDE SEQUENCE [LARGE SCALE GENOMIC DNA]</scope>
    <source>
        <strain evidence="8">CIM:MAG 903</strain>
    </source>
</reference>
<dbReference type="InterPro" id="IPR032816">
    <property type="entry name" value="VTT_dom"/>
</dbReference>
<dbReference type="GO" id="GO:0005886">
    <property type="term" value="C:plasma membrane"/>
    <property type="evidence" value="ECO:0007669"/>
    <property type="project" value="UniProtKB-SubCell"/>
</dbReference>
<evidence type="ECO:0000256" key="2">
    <source>
        <dbReference type="ARBA" id="ARBA00022475"/>
    </source>
</evidence>
<gene>
    <name evidence="8" type="ORF">DBY38_03280</name>
</gene>
<dbReference type="InterPro" id="IPR015414">
    <property type="entry name" value="TMEM64"/>
</dbReference>
<keyword evidence="3 6" id="KW-0812">Transmembrane</keyword>
<feature type="transmembrane region" description="Helical" evidence="6">
    <location>
        <begin position="224"/>
        <end position="243"/>
    </location>
</feature>
<dbReference type="PANTHER" id="PTHR12677:SF59">
    <property type="entry name" value="GOLGI APPARATUS MEMBRANE PROTEIN TVP38-RELATED"/>
    <property type="match status" value="1"/>
</dbReference>
<evidence type="ECO:0000256" key="6">
    <source>
        <dbReference type="RuleBase" id="RU366058"/>
    </source>
</evidence>
<feature type="transmembrane region" description="Helical" evidence="6">
    <location>
        <begin position="196"/>
        <end position="218"/>
    </location>
</feature>
<protein>
    <recommendedName>
        <fullName evidence="6">TVP38/TMEM64 family membrane protein</fullName>
    </recommendedName>
</protein>
<comment type="similarity">
    <text evidence="6">Belongs to the TVP38/TMEM64 family.</text>
</comment>
<evidence type="ECO:0000256" key="4">
    <source>
        <dbReference type="ARBA" id="ARBA00022989"/>
    </source>
</evidence>
<feature type="transmembrane region" description="Helical" evidence="6">
    <location>
        <begin position="95"/>
        <end position="117"/>
    </location>
</feature>
<dbReference type="EMBL" id="QAMZ01000018">
    <property type="protein sequence ID" value="PWL54819.1"/>
    <property type="molecule type" value="Genomic_DNA"/>
</dbReference>
<feature type="transmembrane region" description="Helical" evidence="6">
    <location>
        <begin position="21"/>
        <end position="38"/>
    </location>
</feature>
<evidence type="ECO:0000256" key="3">
    <source>
        <dbReference type="ARBA" id="ARBA00022692"/>
    </source>
</evidence>
<accession>A0A316MC93</accession>
<keyword evidence="2 6" id="KW-1003">Cell membrane</keyword>
<organism evidence="8 9">
    <name type="scientific">Clostridium cadaveris</name>
    <dbReference type="NCBI Taxonomy" id="1529"/>
    <lineage>
        <taxon>Bacteria</taxon>
        <taxon>Bacillati</taxon>
        <taxon>Bacillota</taxon>
        <taxon>Clostridia</taxon>
        <taxon>Eubacteriales</taxon>
        <taxon>Clostridiaceae</taxon>
        <taxon>Clostridium</taxon>
    </lineage>
</organism>
<evidence type="ECO:0000256" key="1">
    <source>
        <dbReference type="ARBA" id="ARBA00004651"/>
    </source>
</evidence>
<evidence type="ECO:0000259" key="7">
    <source>
        <dbReference type="Pfam" id="PF09335"/>
    </source>
</evidence>
<dbReference type="OrthoDB" id="3173541at2"/>
<keyword evidence="4 6" id="KW-1133">Transmembrane helix</keyword>
<comment type="caution">
    <text evidence="8">The sequence shown here is derived from an EMBL/GenBank/DDBJ whole genome shotgun (WGS) entry which is preliminary data.</text>
</comment>
<comment type="subcellular location">
    <subcellularLocation>
        <location evidence="1 6">Cell membrane</location>
        <topology evidence="1 6">Multi-pass membrane protein</topology>
    </subcellularLocation>
</comment>
<keyword evidence="5 6" id="KW-0472">Membrane</keyword>
<dbReference type="PANTHER" id="PTHR12677">
    <property type="entry name" value="GOLGI APPARATUS MEMBRANE PROTEIN TVP38-RELATED"/>
    <property type="match status" value="1"/>
</dbReference>
<proteinExistence type="inferred from homology"/>
<feature type="domain" description="VTT" evidence="7">
    <location>
        <begin position="83"/>
        <end position="216"/>
    </location>
</feature>
<evidence type="ECO:0000256" key="5">
    <source>
        <dbReference type="ARBA" id="ARBA00023136"/>
    </source>
</evidence>
<name>A0A316MC93_9CLOT</name>
<dbReference type="AlphaFoldDB" id="A0A316MC93"/>
<dbReference type="Proteomes" id="UP000246114">
    <property type="component" value="Unassembled WGS sequence"/>
</dbReference>
<feature type="transmembrane region" description="Helical" evidence="6">
    <location>
        <begin position="64"/>
        <end position="83"/>
    </location>
</feature>
<dbReference type="Pfam" id="PF09335">
    <property type="entry name" value="VTT_dom"/>
    <property type="match status" value="1"/>
</dbReference>
<evidence type="ECO:0000313" key="8">
    <source>
        <dbReference type="EMBL" id="PWL54819.1"/>
    </source>
</evidence>
<sequence length="254" mass="29150">MDKFCIRMEEKMKFLKDKKKLCIITLTILISAFIIYLTKDSIVSFYNLLIDREKLKAYLESFGYWSWAVFFILQILQVVIFFIPGEVIQAAGGYVYGTFWGTVISFFGIGVGSYLLFLVSHKYGRSFVEKVVPQDLHKKIEKILHKKRKEITEEEEKEFKKRREKIVAFLLYLLPGMPKDSLVLIFGLTEMTPLEFITLSMGARIPALAISCYFGANIANGEHAKAIVVGSIALVVVLIGIFYKDKILKKLEEM</sequence>
<evidence type="ECO:0000313" key="9">
    <source>
        <dbReference type="Proteomes" id="UP000246114"/>
    </source>
</evidence>